<dbReference type="PANTHER" id="PTHR35889">
    <property type="entry name" value="CYCLOINULO-OLIGOSACCHARIDE FRUCTANOTRANSFERASE-RELATED"/>
    <property type="match status" value="1"/>
</dbReference>
<organism evidence="3">
    <name type="scientific">uncultured Planctomycetales bacterium HF0130_29M04</name>
    <dbReference type="NCBI Taxonomy" id="723552"/>
    <lineage>
        <taxon>Bacteria</taxon>
        <taxon>Pseudomonadati</taxon>
        <taxon>Planctomycetota</taxon>
        <taxon>Planctomycetia</taxon>
        <taxon>Planctomycetales</taxon>
        <taxon>environmental samples</taxon>
    </lineage>
</organism>
<dbReference type="InterPro" id="IPR022655">
    <property type="entry name" value="DUF1553"/>
</dbReference>
<dbReference type="InterPro" id="IPR000421">
    <property type="entry name" value="FA58C"/>
</dbReference>
<protein>
    <recommendedName>
        <fullName evidence="2">F5/8 type C domain-containing protein</fullName>
    </recommendedName>
</protein>
<evidence type="ECO:0000256" key="1">
    <source>
        <dbReference type="SAM" id="MobiDB-lite"/>
    </source>
</evidence>
<name>E7C3F7_9BACT</name>
<dbReference type="Pfam" id="PF07583">
    <property type="entry name" value="PSCyt2"/>
    <property type="match status" value="1"/>
</dbReference>
<accession>E7C3F7</accession>
<evidence type="ECO:0000313" key="3">
    <source>
        <dbReference type="EMBL" id="ADI21981.1"/>
    </source>
</evidence>
<reference evidence="3" key="1">
    <citation type="submission" date="2010-01" db="EMBL/GenBank/DDBJ databases">
        <title>Genome fragments of uncultured bacteria from the North Pacific subtropical Gyre.</title>
        <authorList>
            <person name="Pham V.D."/>
            <person name="Delong E.F."/>
        </authorList>
    </citation>
    <scope>NUCLEOTIDE SEQUENCE</scope>
</reference>
<dbReference type="PANTHER" id="PTHR35889:SF3">
    <property type="entry name" value="F-BOX DOMAIN-CONTAINING PROTEIN"/>
    <property type="match status" value="1"/>
</dbReference>
<feature type="compositionally biased region" description="Basic and acidic residues" evidence="1">
    <location>
        <begin position="331"/>
        <end position="350"/>
    </location>
</feature>
<dbReference type="AlphaFoldDB" id="E7C3F7"/>
<feature type="region of interest" description="Disordered" evidence="1">
    <location>
        <begin position="329"/>
        <end position="354"/>
    </location>
</feature>
<dbReference type="PROSITE" id="PS50022">
    <property type="entry name" value="FA58C_3"/>
    <property type="match status" value="1"/>
</dbReference>
<feature type="domain" description="F5/8 type C" evidence="2">
    <location>
        <begin position="539"/>
        <end position="636"/>
    </location>
</feature>
<sequence length="1015" mass="114617">MPPEGPLLSDQQVGKLRAWIDQGWQWPKTSPGTGAGDLPALKHWAFQPIVKPPTPAVNGTWGVNPIDAFVFDKLKEQGLRPSARADRRTLIRRLYLVITGLPPSPAEVDEFVSDTRPGAYERLVDRVLASPKYGERWARHWLDVVRFGETHGFETNRERPHAWRYRDYVIRSFNQDLSYQQFVKEQIAGDAYGADVATSFLVAGPYDLVKGRDVNLTLAQRQDELADMVNTTGTTFLGLTLGCARCHNHKYDPVTQRDFYSVQAIFAGVEHADRSLAISREQQQHIKQLKPRIRELQKQLEPYVRPASSNWMVIDDALVAPAGQPGVDVLVPKRGEGVNPEGKERGHRSDAGGPDWVANVSHGRYTWWTNKPGQDVLRYRLMTPGRYRVWISWGAGHLSHTTDAEYWLDADGDLGTTQDQQLIAEVDQQRFADASGKVPGKALWSGFYDAGIHQLRSTSVLVLRGGETGAALTADVVLLESAVDDMDSPSRPRQPAFRPAVNFQRNVEKISPRLARRIRFTILETSRSEPCIDELEVWSGDKNVALASQGATASCSSTLPGHEIHQLKHINDGRYGNRYSWISNEPGKGWVQIDFPETVLIDRIEWGRDRELKYRDRLATRYKIEVSVEADKWVTVATGKDRLPLNVPSATAVEYQFDHLPVQQVQRGKQTLASLQAAQRRLAKLQKPVMAYAGRFKQPGPTHRLYRGEPLAKREQVNPDTVEFFGRLSLSRDAVEQQRRIKFADWIAGSDNPLAARVLVNRLWHYQFGAGLVATPSDFGANGAQPSHPRLLDWLASEFMDQGWSMKKMQRVVLTSETFCQSSAPRVEAVRVDADCRWLWRFPPRRLEAEAIRDSLLFVAGSLDPSMGGPGFSGFEVQPENVRHYFPKKSYGPADWRRMIYMTKVRQELDSVFGLFDCPDGNQVMPKRSRSTTPLQALNLFNSKFVLQQAEMFAKRLEHEAARDVPQQVKQAFLHCFGREPTELESTDSVAFVRQHGLAAFCRALSNTNEFILIP</sequence>
<dbReference type="InterPro" id="IPR008979">
    <property type="entry name" value="Galactose-bd-like_sf"/>
</dbReference>
<proteinExistence type="predicted"/>
<dbReference type="EMBL" id="GU567971">
    <property type="protein sequence ID" value="ADI21981.1"/>
    <property type="molecule type" value="Genomic_DNA"/>
</dbReference>
<dbReference type="Gene3D" id="2.60.120.260">
    <property type="entry name" value="Galactose-binding domain-like"/>
    <property type="match status" value="1"/>
</dbReference>
<dbReference type="InterPro" id="IPR011444">
    <property type="entry name" value="DUF1549"/>
</dbReference>
<evidence type="ECO:0000259" key="2">
    <source>
        <dbReference type="PROSITE" id="PS50022"/>
    </source>
</evidence>
<dbReference type="SUPFAM" id="SSF49785">
    <property type="entry name" value="Galactose-binding domain-like"/>
    <property type="match status" value="1"/>
</dbReference>
<dbReference type="Pfam" id="PF07587">
    <property type="entry name" value="PSD1"/>
    <property type="match status" value="1"/>
</dbReference>